<evidence type="ECO:0000313" key="19">
    <source>
        <dbReference type="Proteomes" id="UP001199915"/>
    </source>
</evidence>
<dbReference type="SUPFAM" id="SSF47384">
    <property type="entry name" value="Homodimeric domain of signal transducing histidine kinase"/>
    <property type="match status" value="1"/>
</dbReference>
<dbReference type="InterPro" id="IPR006189">
    <property type="entry name" value="CHASE_dom"/>
</dbReference>
<dbReference type="FunFam" id="3.30.565.10:FF:000006">
    <property type="entry name" value="Sensor histidine kinase WalK"/>
    <property type="match status" value="1"/>
</dbReference>
<organism evidence="18 19">
    <name type="scientific">Fusicatenibacter saccharivorans</name>
    <dbReference type="NCBI Taxonomy" id="1150298"/>
    <lineage>
        <taxon>Bacteria</taxon>
        <taxon>Bacillati</taxon>
        <taxon>Bacillota</taxon>
        <taxon>Clostridia</taxon>
        <taxon>Lachnospirales</taxon>
        <taxon>Lachnospiraceae</taxon>
        <taxon>Fusicatenibacter</taxon>
    </lineage>
</organism>
<dbReference type="CDD" id="cd17546">
    <property type="entry name" value="REC_hyHK_CKI1_RcsC-like"/>
    <property type="match status" value="1"/>
</dbReference>
<dbReference type="Gene3D" id="3.30.565.10">
    <property type="entry name" value="Histidine kinase-like ATPase, C-terminal domain"/>
    <property type="match status" value="1"/>
</dbReference>
<evidence type="ECO:0000256" key="4">
    <source>
        <dbReference type="ARBA" id="ARBA00018672"/>
    </source>
</evidence>
<keyword evidence="5 13" id="KW-0597">Phosphoprotein</keyword>
<feature type="modified residue" description="4-aspartylphosphate" evidence="13">
    <location>
        <position position="617"/>
    </location>
</feature>
<keyword evidence="7 14" id="KW-0812">Transmembrane</keyword>
<dbReference type="InterPro" id="IPR003594">
    <property type="entry name" value="HATPase_dom"/>
</dbReference>
<evidence type="ECO:0000256" key="13">
    <source>
        <dbReference type="PROSITE-ProRule" id="PRU00169"/>
    </source>
</evidence>
<evidence type="ECO:0000256" key="14">
    <source>
        <dbReference type="SAM" id="Phobius"/>
    </source>
</evidence>
<dbReference type="Proteomes" id="UP001199915">
    <property type="component" value="Unassembled WGS sequence"/>
</dbReference>
<proteinExistence type="predicted"/>
<sequence length="685" mass="76556">MKTKLTQKQIRFQALLLFFITFFLAELCAVFLYQNQLKEAKLKADYTAQTTIGRVKSQLNHYLAESNLMKHMIEAGYTVDDEEFSVLSSLMQDDQNVIKAHELAKDGIVTLIYPMSGNEAALGLNMLEHPARKQEARLAKESGEYTIAGPFELQQGDIGALLFDPIYTTDANGDQTFWGFSILVLDWESFLNEIELDTLEEAGYTYELWKISPTTGEHVSIAHSGNSRRSDAIEVLCTVPNDTWHFEIAPKNGWLSPLQVFVSFALGLILSLLTSIGFLQFQMRRYRDEVHAAELEKAVQEAQSANEAKTRFLFNMSHDIRTPMNAIIGFSDLLEKHIDEKDRAVDYIAKIKSSSSFLLSLINYVLEMARIESGKASLKIELGSYSELIHSLNAVFEPSLKSKKLSYLCYNTVEHDAILCDRTKIREILLNIISNSIKYTPEGGKISVKIEETPEPRKGFASYRITVKDNGIGMSKEYLPHIFEEFTREHSSTESHITGTGLGLPIVKSLVNLMGGTIDVESELGVGTITTVCLTFGLPTEEQLAAHQHKDEILGQSLQTLSEKRVLLAEDNDLNAEIVLTVLEENGIHAKHVKDGALCLKAVQNAPEDYYDVILMDIQMPNMNGYQAAEAIRALPGKRGEIPIVAMTANAFEEDRRKALESGMNAHIAKPVDVSVLLETLSRFS</sequence>
<dbReference type="EC" id="2.7.13.3" evidence="3"/>
<dbReference type="PRINTS" id="PR00344">
    <property type="entry name" value="BCTRLSENSOR"/>
</dbReference>
<dbReference type="InterPro" id="IPR005467">
    <property type="entry name" value="His_kinase_dom"/>
</dbReference>
<evidence type="ECO:0000256" key="12">
    <source>
        <dbReference type="ARBA" id="ARBA00024867"/>
    </source>
</evidence>
<evidence type="ECO:0000313" key="18">
    <source>
        <dbReference type="EMBL" id="MCG4766667.1"/>
    </source>
</evidence>
<dbReference type="RefSeq" id="WP_238033510.1">
    <property type="nucleotide sequence ID" value="NZ_JAKNFS010000022.1"/>
</dbReference>
<keyword evidence="9 14" id="KW-1133">Transmembrane helix</keyword>
<dbReference type="GO" id="GO:0009927">
    <property type="term" value="F:histidine phosphotransfer kinase activity"/>
    <property type="evidence" value="ECO:0007669"/>
    <property type="project" value="TreeGrafter"/>
</dbReference>
<dbReference type="SUPFAM" id="SSF52172">
    <property type="entry name" value="CheY-like"/>
    <property type="match status" value="1"/>
</dbReference>
<dbReference type="GO" id="GO:0000155">
    <property type="term" value="F:phosphorelay sensor kinase activity"/>
    <property type="evidence" value="ECO:0007669"/>
    <property type="project" value="InterPro"/>
</dbReference>
<comment type="function">
    <text evidence="12">May play the central regulatory role in sporulation. It may be an element of the effector pathway responsible for the activation of sporulation genes in response to nutritional stress. Spo0A may act in concert with spo0H (a sigma factor) to control the expression of some genes that are critical to the sporulation process.</text>
</comment>
<dbReference type="InterPro" id="IPR036097">
    <property type="entry name" value="HisK_dim/P_sf"/>
</dbReference>
<dbReference type="SMART" id="SM00448">
    <property type="entry name" value="REC"/>
    <property type="match status" value="1"/>
</dbReference>
<dbReference type="Pfam" id="PF00072">
    <property type="entry name" value="Response_reg"/>
    <property type="match status" value="1"/>
</dbReference>
<accession>A0AAE3F374</accession>
<dbReference type="CDD" id="cd00075">
    <property type="entry name" value="HATPase"/>
    <property type="match status" value="1"/>
</dbReference>
<dbReference type="GO" id="GO:0005524">
    <property type="term" value="F:ATP binding"/>
    <property type="evidence" value="ECO:0007669"/>
    <property type="project" value="UniProtKB-KW"/>
</dbReference>
<dbReference type="InterPro" id="IPR003661">
    <property type="entry name" value="HisK_dim/P_dom"/>
</dbReference>
<evidence type="ECO:0000259" key="16">
    <source>
        <dbReference type="PROSITE" id="PS50110"/>
    </source>
</evidence>
<evidence type="ECO:0000256" key="11">
    <source>
        <dbReference type="ARBA" id="ARBA00023136"/>
    </source>
</evidence>
<evidence type="ECO:0000256" key="6">
    <source>
        <dbReference type="ARBA" id="ARBA00022679"/>
    </source>
</evidence>
<dbReference type="GO" id="GO:0005886">
    <property type="term" value="C:plasma membrane"/>
    <property type="evidence" value="ECO:0007669"/>
    <property type="project" value="TreeGrafter"/>
</dbReference>
<dbReference type="Gene3D" id="3.30.450.350">
    <property type="entry name" value="CHASE domain"/>
    <property type="match status" value="1"/>
</dbReference>
<dbReference type="Pfam" id="PF02518">
    <property type="entry name" value="HATPase_c"/>
    <property type="match status" value="1"/>
</dbReference>
<keyword evidence="18" id="KW-0547">Nucleotide-binding</keyword>
<dbReference type="PROSITE" id="PS50839">
    <property type="entry name" value="CHASE"/>
    <property type="match status" value="1"/>
</dbReference>
<dbReference type="Gene3D" id="1.10.287.130">
    <property type="match status" value="1"/>
</dbReference>
<evidence type="ECO:0000256" key="3">
    <source>
        <dbReference type="ARBA" id="ARBA00012438"/>
    </source>
</evidence>
<name>A0AAE3F374_9FIRM</name>
<keyword evidence="11 14" id="KW-0472">Membrane</keyword>
<comment type="caution">
    <text evidence="18">The sequence shown here is derived from an EMBL/GenBank/DDBJ whole genome shotgun (WGS) entry which is preliminary data.</text>
</comment>
<evidence type="ECO:0000256" key="7">
    <source>
        <dbReference type="ARBA" id="ARBA00022692"/>
    </source>
</evidence>
<dbReference type="AlphaFoldDB" id="A0AAE3F374"/>
<dbReference type="SUPFAM" id="SSF55874">
    <property type="entry name" value="ATPase domain of HSP90 chaperone/DNA topoisomerase II/histidine kinase"/>
    <property type="match status" value="1"/>
</dbReference>
<dbReference type="InterPro" id="IPR001789">
    <property type="entry name" value="Sig_transdc_resp-reg_receiver"/>
</dbReference>
<dbReference type="CDD" id="cd00082">
    <property type="entry name" value="HisKA"/>
    <property type="match status" value="1"/>
</dbReference>
<dbReference type="InterPro" id="IPR036890">
    <property type="entry name" value="HATPase_C_sf"/>
</dbReference>
<dbReference type="Gene3D" id="3.40.50.2300">
    <property type="match status" value="1"/>
</dbReference>
<dbReference type="InterPro" id="IPR004358">
    <property type="entry name" value="Sig_transdc_His_kin-like_C"/>
</dbReference>
<dbReference type="PROSITE" id="PS50109">
    <property type="entry name" value="HIS_KIN"/>
    <property type="match status" value="1"/>
</dbReference>
<evidence type="ECO:0000256" key="2">
    <source>
        <dbReference type="ARBA" id="ARBA00004370"/>
    </source>
</evidence>
<gene>
    <name evidence="18" type="ORF">L0N21_14300</name>
</gene>
<comment type="subcellular location">
    <subcellularLocation>
        <location evidence="2">Membrane</location>
    </subcellularLocation>
</comment>
<feature type="domain" description="Histidine kinase" evidence="15">
    <location>
        <begin position="315"/>
        <end position="538"/>
    </location>
</feature>
<keyword evidence="10" id="KW-0902">Two-component regulatory system</keyword>
<dbReference type="InterPro" id="IPR042240">
    <property type="entry name" value="CHASE_sf"/>
</dbReference>
<dbReference type="SMART" id="SM00388">
    <property type="entry name" value="HisKA"/>
    <property type="match status" value="1"/>
</dbReference>
<evidence type="ECO:0000256" key="9">
    <source>
        <dbReference type="ARBA" id="ARBA00022989"/>
    </source>
</evidence>
<dbReference type="SMART" id="SM00387">
    <property type="entry name" value="HATPase_c"/>
    <property type="match status" value="1"/>
</dbReference>
<dbReference type="PANTHER" id="PTHR43047">
    <property type="entry name" value="TWO-COMPONENT HISTIDINE PROTEIN KINASE"/>
    <property type="match status" value="1"/>
</dbReference>
<dbReference type="InterPro" id="IPR011006">
    <property type="entry name" value="CheY-like_superfamily"/>
</dbReference>
<evidence type="ECO:0000256" key="1">
    <source>
        <dbReference type="ARBA" id="ARBA00000085"/>
    </source>
</evidence>
<dbReference type="EMBL" id="JAKNFS010000022">
    <property type="protein sequence ID" value="MCG4766667.1"/>
    <property type="molecule type" value="Genomic_DNA"/>
</dbReference>
<keyword evidence="18" id="KW-0067">ATP-binding</keyword>
<keyword evidence="6" id="KW-0808">Transferase</keyword>
<dbReference type="PANTHER" id="PTHR43047:SF72">
    <property type="entry name" value="OSMOSENSING HISTIDINE PROTEIN KINASE SLN1"/>
    <property type="match status" value="1"/>
</dbReference>
<evidence type="ECO:0000256" key="10">
    <source>
        <dbReference type="ARBA" id="ARBA00023012"/>
    </source>
</evidence>
<evidence type="ECO:0000256" key="5">
    <source>
        <dbReference type="ARBA" id="ARBA00022553"/>
    </source>
</evidence>
<evidence type="ECO:0000256" key="8">
    <source>
        <dbReference type="ARBA" id="ARBA00022777"/>
    </source>
</evidence>
<feature type="domain" description="CHASE" evidence="17">
    <location>
        <begin position="108"/>
        <end position="199"/>
    </location>
</feature>
<feature type="domain" description="Response regulatory" evidence="16">
    <location>
        <begin position="565"/>
        <end position="685"/>
    </location>
</feature>
<protein>
    <recommendedName>
        <fullName evidence="4">Stage 0 sporulation protein A homolog</fullName>
        <ecNumber evidence="3">2.7.13.3</ecNumber>
    </recommendedName>
</protein>
<evidence type="ECO:0000259" key="15">
    <source>
        <dbReference type="PROSITE" id="PS50109"/>
    </source>
</evidence>
<dbReference type="Pfam" id="PF00512">
    <property type="entry name" value="HisKA"/>
    <property type="match status" value="1"/>
</dbReference>
<feature type="transmembrane region" description="Helical" evidence="14">
    <location>
        <begin position="12"/>
        <end position="33"/>
    </location>
</feature>
<reference evidence="18" key="1">
    <citation type="submission" date="2022-01" db="EMBL/GenBank/DDBJ databases">
        <title>Collection of gut derived symbiotic bacterial strains cultured from healthy donors.</title>
        <authorList>
            <person name="Lin H."/>
            <person name="Kohout C."/>
            <person name="Waligurski E."/>
            <person name="Pamer E.G."/>
        </authorList>
    </citation>
    <scope>NUCLEOTIDE SEQUENCE</scope>
    <source>
        <strain evidence="18">DFI.5.49</strain>
    </source>
</reference>
<dbReference type="SMART" id="SM01079">
    <property type="entry name" value="CHASE"/>
    <property type="match status" value="1"/>
</dbReference>
<comment type="catalytic activity">
    <reaction evidence="1">
        <text>ATP + protein L-histidine = ADP + protein N-phospho-L-histidine.</text>
        <dbReference type="EC" id="2.7.13.3"/>
    </reaction>
</comment>
<dbReference type="PROSITE" id="PS50110">
    <property type="entry name" value="RESPONSE_REGULATORY"/>
    <property type="match status" value="1"/>
</dbReference>
<dbReference type="Pfam" id="PF03924">
    <property type="entry name" value="CHASE"/>
    <property type="match status" value="1"/>
</dbReference>
<keyword evidence="8" id="KW-0418">Kinase</keyword>
<evidence type="ECO:0000259" key="17">
    <source>
        <dbReference type="PROSITE" id="PS50839"/>
    </source>
</evidence>